<dbReference type="Pfam" id="PF20979">
    <property type="entry name" value="Arginosuc_syn_C"/>
    <property type="match status" value="1"/>
</dbReference>
<sequence>MKLAELRHRRVGVLMSGGLSCTAVGVWLAEQGVDVVPFVADLGQRVPFPPAELARVLGRSGPAARVVDLRAETAELAVNLARWQATHDGGYWNTTSGSRHTLVTGLAQPLRDAGCTVLVHGCVGGGNDEGRFHRYAAAHAPDLTVFSPWRHEWLREQFPGRREMAGYLRQRGLPAIFGDYVDYSVDGTLAGFSHDGGELEELDTPVSTVTPLMSTWPSAAREPGESVRIRFEAGRPVALDDVPLSALAVLTRLNQLGGRNGVALRSVVENRVNGTKCRGVYEAPGLEILGAAVAGLYQVMLDKAAVDLMGTLSRRLGRAAYEGRLDDPAARAAILGADLLAEPATGEVKVDLYRGTIALARVRAGVTPPGVRRQTRFAAGGHHWSTEEPALV</sequence>
<evidence type="ECO:0000259" key="8">
    <source>
        <dbReference type="Pfam" id="PF00764"/>
    </source>
</evidence>
<keyword evidence="7" id="KW-0067">ATP-binding</keyword>
<evidence type="ECO:0000256" key="3">
    <source>
        <dbReference type="ARBA" id="ARBA00022571"/>
    </source>
</evidence>
<keyword evidence="4" id="KW-0436">Ligase</keyword>
<dbReference type="Gene3D" id="3.90.1260.10">
    <property type="entry name" value="Argininosuccinate synthetase, chain A, domain 2"/>
    <property type="match status" value="1"/>
</dbReference>
<dbReference type="Pfam" id="PF00764">
    <property type="entry name" value="Arginosuc_synth"/>
    <property type="match status" value="1"/>
</dbReference>
<reference evidence="10 11" key="1">
    <citation type="submission" date="2018-03" db="EMBL/GenBank/DDBJ databases">
        <title>Genomic Encyclopedia of Archaeal and Bacterial Type Strains, Phase II (KMG-II): from individual species to whole genera.</title>
        <authorList>
            <person name="Goeker M."/>
        </authorList>
    </citation>
    <scope>NUCLEOTIDE SEQUENCE [LARGE SCALE GENOMIC DNA]</scope>
    <source>
        <strain evidence="10 11">DSM 45348</strain>
    </source>
</reference>
<evidence type="ECO:0000256" key="1">
    <source>
        <dbReference type="ARBA" id="ARBA00004967"/>
    </source>
</evidence>
<dbReference type="GO" id="GO:0005524">
    <property type="term" value="F:ATP binding"/>
    <property type="evidence" value="ECO:0007669"/>
    <property type="project" value="UniProtKB-KW"/>
</dbReference>
<keyword evidence="11" id="KW-1185">Reference proteome</keyword>
<evidence type="ECO:0000256" key="6">
    <source>
        <dbReference type="ARBA" id="ARBA00022741"/>
    </source>
</evidence>
<dbReference type="Gene3D" id="3.40.50.620">
    <property type="entry name" value="HUPs"/>
    <property type="match status" value="1"/>
</dbReference>
<organism evidence="10 11">
    <name type="scientific">Pseudosporangium ferrugineum</name>
    <dbReference type="NCBI Taxonomy" id="439699"/>
    <lineage>
        <taxon>Bacteria</taxon>
        <taxon>Bacillati</taxon>
        <taxon>Actinomycetota</taxon>
        <taxon>Actinomycetes</taxon>
        <taxon>Micromonosporales</taxon>
        <taxon>Micromonosporaceae</taxon>
        <taxon>Pseudosporangium</taxon>
    </lineage>
</organism>
<dbReference type="PANTHER" id="PTHR11587:SF2">
    <property type="entry name" value="ARGININOSUCCINATE SYNTHASE"/>
    <property type="match status" value="1"/>
</dbReference>
<dbReference type="GO" id="GO:0005737">
    <property type="term" value="C:cytoplasm"/>
    <property type="evidence" value="ECO:0007669"/>
    <property type="project" value="TreeGrafter"/>
</dbReference>
<name>A0A2T0RLI5_9ACTN</name>
<dbReference type="EC" id="6.3.4.5" evidence="2"/>
<dbReference type="Proteomes" id="UP000239209">
    <property type="component" value="Unassembled WGS sequence"/>
</dbReference>
<evidence type="ECO:0000259" key="9">
    <source>
        <dbReference type="Pfam" id="PF20979"/>
    </source>
</evidence>
<dbReference type="InterPro" id="IPR001518">
    <property type="entry name" value="Arginosuc_synth"/>
</dbReference>
<dbReference type="SUPFAM" id="SSF69864">
    <property type="entry name" value="Argininosuccinate synthetase, C-terminal domain"/>
    <property type="match status" value="1"/>
</dbReference>
<feature type="domain" description="Arginosuccinate synthase C-terminal" evidence="9">
    <location>
        <begin position="183"/>
        <end position="359"/>
    </location>
</feature>
<dbReference type="EMBL" id="PVZG01000018">
    <property type="protein sequence ID" value="PRY22028.1"/>
    <property type="molecule type" value="Genomic_DNA"/>
</dbReference>
<comment type="pathway">
    <text evidence="1">Amino-acid biosynthesis; L-arginine biosynthesis; L-arginine from L-ornithine and carbamoyl phosphate: step 2/3.</text>
</comment>
<dbReference type="GO" id="GO:0000053">
    <property type="term" value="P:argininosuccinate metabolic process"/>
    <property type="evidence" value="ECO:0007669"/>
    <property type="project" value="TreeGrafter"/>
</dbReference>
<comment type="caution">
    <text evidence="10">The sequence shown here is derived from an EMBL/GenBank/DDBJ whole genome shotgun (WGS) entry which is preliminary data.</text>
</comment>
<evidence type="ECO:0000256" key="2">
    <source>
        <dbReference type="ARBA" id="ARBA00012286"/>
    </source>
</evidence>
<dbReference type="UniPathway" id="UPA00068">
    <property type="reaction ID" value="UER00113"/>
</dbReference>
<dbReference type="InterPro" id="IPR024074">
    <property type="entry name" value="AS_cat/multimer_dom_body"/>
</dbReference>
<keyword evidence="3" id="KW-0055">Arginine biosynthesis</keyword>
<dbReference type="GO" id="GO:0004055">
    <property type="term" value="F:argininosuccinate synthase activity"/>
    <property type="evidence" value="ECO:0007669"/>
    <property type="project" value="UniProtKB-EC"/>
</dbReference>
<dbReference type="PANTHER" id="PTHR11587">
    <property type="entry name" value="ARGININOSUCCINATE SYNTHASE"/>
    <property type="match status" value="1"/>
</dbReference>
<dbReference type="PROSITE" id="PS51257">
    <property type="entry name" value="PROKAR_LIPOPROTEIN"/>
    <property type="match status" value="1"/>
</dbReference>
<evidence type="ECO:0000256" key="4">
    <source>
        <dbReference type="ARBA" id="ARBA00022598"/>
    </source>
</evidence>
<dbReference type="RefSeq" id="WP_106130090.1">
    <property type="nucleotide sequence ID" value="NZ_PVZG01000018.1"/>
</dbReference>
<dbReference type="SUPFAM" id="SSF52402">
    <property type="entry name" value="Adenine nucleotide alpha hydrolases-like"/>
    <property type="match status" value="1"/>
</dbReference>
<proteinExistence type="predicted"/>
<gene>
    <name evidence="10" type="ORF">CLV70_11893</name>
</gene>
<dbReference type="InterPro" id="IPR048268">
    <property type="entry name" value="Arginosuc_syn_C"/>
</dbReference>
<keyword evidence="5" id="KW-0028">Amino-acid biosynthesis</keyword>
<protein>
    <recommendedName>
        <fullName evidence="2">argininosuccinate synthase</fullName>
        <ecNumber evidence="2">6.3.4.5</ecNumber>
    </recommendedName>
</protein>
<evidence type="ECO:0000313" key="10">
    <source>
        <dbReference type="EMBL" id="PRY22028.1"/>
    </source>
</evidence>
<dbReference type="GO" id="GO:0006526">
    <property type="term" value="P:L-arginine biosynthetic process"/>
    <property type="evidence" value="ECO:0007669"/>
    <property type="project" value="UniProtKB-UniPathway"/>
</dbReference>
<dbReference type="OrthoDB" id="9801641at2"/>
<evidence type="ECO:0000256" key="5">
    <source>
        <dbReference type="ARBA" id="ARBA00022605"/>
    </source>
</evidence>
<evidence type="ECO:0000313" key="11">
    <source>
        <dbReference type="Proteomes" id="UP000239209"/>
    </source>
</evidence>
<keyword evidence="6" id="KW-0547">Nucleotide-binding</keyword>
<feature type="domain" description="Arginosuccinate synthase-like N-terminal" evidence="8">
    <location>
        <begin position="14"/>
        <end position="174"/>
    </location>
</feature>
<dbReference type="InterPro" id="IPR014729">
    <property type="entry name" value="Rossmann-like_a/b/a_fold"/>
</dbReference>
<dbReference type="AlphaFoldDB" id="A0A2T0RLI5"/>
<dbReference type="InterPro" id="IPR048267">
    <property type="entry name" value="Arginosuc_syn_N"/>
</dbReference>
<accession>A0A2T0RLI5</accession>
<dbReference type="GO" id="GO:0000050">
    <property type="term" value="P:urea cycle"/>
    <property type="evidence" value="ECO:0007669"/>
    <property type="project" value="TreeGrafter"/>
</dbReference>
<evidence type="ECO:0000256" key="7">
    <source>
        <dbReference type="ARBA" id="ARBA00022840"/>
    </source>
</evidence>